<dbReference type="PANTHER" id="PTHR46211:SF1">
    <property type="entry name" value="GLYCEROPHOSPHODIESTER PHOSPHODIESTERASE, CYTOPLASMIC"/>
    <property type="match status" value="1"/>
</dbReference>
<sequence>MKKLKTFAFCTLLAALAANHTPATAANGPTGDAAPATRNSEPKMYAWEQERDAIPSYTDLVLCYGGSHHRTPYRWDKERFTPFVTYVDEEGREHWLFDGFLFLEFQDSSRPDGGKYAYMVGVLRGQGVSAGKQQWKELIDYWFDGDNGVNALEAAVKEASQRLGTPPAKRKVVMVMPDPIIYRKYDDTSESTTYWGSLDGRRMDFAKGADRVAACKWYIDQVRRRFDEGNYQYVELAGFYPISEEIVTPGDGYCHELKKSEEVIPQVAEYLHSINQSFCWIPYNRAAGYTKWKEMGIDYAYMQPNHYWDDKGARPLSRYFSDIKAHDLAMEFEFDENILEGEQNSDVYKKRFREYMEGAKKHGVYGSKPLSYYHGTNRFYDLWASTAAKDKELFHEFCRFVIGNPLRQQPAASGKPAAEQGYRTTGIQDLALIYQGGSHRLDWTVDEFRPYVVHRFADGSKDWLFDGFLFLEFKDGSGRNYTVGYEKLNARRTEWEWLLDRIFEQGKSLSALDRCIGQEIKELGKPAFRHQIVLGLPEAIRGQKDWGEIDGREMDFSKEEDQIAATKWYIGELVERFKAAKYKHLELSGFYWVAEDTHHCAELTIPLSEYIHSEGKLFYWIPYWQAKGHEEWKRLGFDVAYQQPNHFFNHSIPDSRLDEACATARRHGMAMEFEFDEKATAAIPNSSHDRMAAYINHFEKNDVFNSSAVAYYCGNRGVLTLDESDNPKDKALMDRLARIIQARRYLKYGIPMKNKTRVVAHRGFWHTDGSAQNSIASLLKADQLGVYGVEFDVWMASDGVPVLNHDGWHDGYEVQSTPSTVLTTLKLENGEPMPTLAQYLEAAKDTKVHLVLELKPHATPEAETAAAEAVVKMVGRYGLSKRVTYISFSLHVMKELARLAPAKTQLMYLGGGTLPKDLKAMGLTGCDFNYGVYLNNPTWLNDIKALKMASNVWTVNNPADMIWAIENRVDFITTDRPDLFLKLTRK</sequence>
<dbReference type="Pfam" id="PF16147">
    <property type="entry name" value="DUF4855"/>
    <property type="match status" value="2"/>
</dbReference>
<evidence type="ECO:0000313" key="3">
    <source>
        <dbReference type="EMBL" id="MCQ5082208.1"/>
    </source>
</evidence>
<comment type="caution">
    <text evidence="3">The sequence shown here is derived from an EMBL/GenBank/DDBJ whole genome shotgun (WGS) entry which is preliminary data.</text>
</comment>
<dbReference type="Proteomes" id="UP001205035">
    <property type="component" value="Unassembled WGS sequence"/>
</dbReference>
<protein>
    <submittedName>
        <fullName evidence="3">DUF4855 domain-containing protein</fullName>
    </submittedName>
</protein>
<dbReference type="InterPro" id="IPR017946">
    <property type="entry name" value="PLC-like_Pdiesterase_TIM-brl"/>
</dbReference>
<organism evidence="3 4">
    <name type="scientific">Alistipes onderdonkii</name>
    <dbReference type="NCBI Taxonomy" id="328813"/>
    <lineage>
        <taxon>Bacteria</taxon>
        <taxon>Pseudomonadati</taxon>
        <taxon>Bacteroidota</taxon>
        <taxon>Bacteroidia</taxon>
        <taxon>Bacteroidales</taxon>
        <taxon>Rikenellaceae</taxon>
        <taxon>Alistipes</taxon>
    </lineage>
</organism>
<evidence type="ECO:0000313" key="4">
    <source>
        <dbReference type="Proteomes" id="UP001205035"/>
    </source>
</evidence>
<dbReference type="AlphaFoldDB" id="A0AAJ1CCY9"/>
<feature type="domain" description="GP-PDE" evidence="2">
    <location>
        <begin position="756"/>
        <end position="984"/>
    </location>
</feature>
<name>A0AAJ1CCY9_9BACT</name>
<dbReference type="EMBL" id="JANGBQ010000005">
    <property type="protein sequence ID" value="MCQ5082208.1"/>
    <property type="molecule type" value="Genomic_DNA"/>
</dbReference>
<feature type="signal peptide" evidence="1">
    <location>
        <begin position="1"/>
        <end position="25"/>
    </location>
</feature>
<keyword evidence="1" id="KW-0732">Signal</keyword>
<evidence type="ECO:0000259" key="2">
    <source>
        <dbReference type="PROSITE" id="PS51704"/>
    </source>
</evidence>
<feature type="chain" id="PRO_5042564474" evidence="1">
    <location>
        <begin position="26"/>
        <end position="986"/>
    </location>
</feature>
<accession>A0AAJ1CCY9</accession>
<dbReference type="PROSITE" id="PS50007">
    <property type="entry name" value="PIPLC_X_DOMAIN"/>
    <property type="match status" value="1"/>
</dbReference>
<dbReference type="InterPro" id="IPR030395">
    <property type="entry name" value="GP_PDE_dom"/>
</dbReference>
<dbReference type="GO" id="GO:0006629">
    <property type="term" value="P:lipid metabolic process"/>
    <property type="evidence" value="ECO:0007669"/>
    <property type="project" value="InterPro"/>
</dbReference>
<dbReference type="RefSeq" id="WP_230317628.1">
    <property type="nucleotide sequence ID" value="NZ_DAWDXQ010000001.1"/>
</dbReference>
<dbReference type="Gene3D" id="3.20.20.190">
    <property type="entry name" value="Phosphatidylinositol (PI) phosphodiesterase"/>
    <property type="match status" value="1"/>
</dbReference>
<reference evidence="3" key="1">
    <citation type="submission" date="2022-06" db="EMBL/GenBank/DDBJ databases">
        <title>Isolation of gut microbiota from human fecal samples.</title>
        <authorList>
            <person name="Pamer E.G."/>
            <person name="Barat B."/>
            <person name="Waligurski E."/>
            <person name="Medina S."/>
            <person name="Paddock L."/>
            <person name="Mostad J."/>
        </authorList>
    </citation>
    <scope>NUCLEOTIDE SEQUENCE</scope>
    <source>
        <strain evidence="3">DFI.6.22</strain>
    </source>
</reference>
<dbReference type="PROSITE" id="PS51704">
    <property type="entry name" value="GP_PDE"/>
    <property type="match status" value="1"/>
</dbReference>
<dbReference type="GO" id="GO:0008081">
    <property type="term" value="F:phosphoric diester hydrolase activity"/>
    <property type="evidence" value="ECO:0007669"/>
    <property type="project" value="InterPro"/>
</dbReference>
<gene>
    <name evidence="3" type="ORF">NE651_04810</name>
</gene>
<dbReference type="SUPFAM" id="SSF51695">
    <property type="entry name" value="PLC-like phosphodiesterases"/>
    <property type="match status" value="1"/>
</dbReference>
<dbReference type="PANTHER" id="PTHR46211">
    <property type="entry name" value="GLYCEROPHOSPHORYL DIESTER PHOSPHODIESTERASE"/>
    <property type="match status" value="1"/>
</dbReference>
<dbReference type="Pfam" id="PF03009">
    <property type="entry name" value="GDPD"/>
    <property type="match status" value="1"/>
</dbReference>
<proteinExistence type="predicted"/>
<dbReference type="InterPro" id="IPR032329">
    <property type="entry name" value="DUF4855"/>
</dbReference>
<evidence type="ECO:0000256" key="1">
    <source>
        <dbReference type="SAM" id="SignalP"/>
    </source>
</evidence>